<dbReference type="RefSeq" id="WP_085442190.1">
    <property type="nucleotide sequence ID" value="NZ_LVJN01000019.1"/>
</dbReference>
<dbReference type="CDD" id="cd00293">
    <property type="entry name" value="USP-like"/>
    <property type="match status" value="1"/>
</dbReference>
<accession>A0A1Y2K4C2</accession>
<dbReference type="SUPFAM" id="SSF52402">
    <property type="entry name" value="Adenine nucleotide alpha hydrolases-like"/>
    <property type="match status" value="1"/>
</dbReference>
<feature type="domain" description="UspA" evidence="1">
    <location>
        <begin position="2"/>
        <end position="147"/>
    </location>
</feature>
<dbReference type="InterPro" id="IPR006016">
    <property type="entry name" value="UspA"/>
</dbReference>
<evidence type="ECO:0000313" key="3">
    <source>
        <dbReference type="Proteomes" id="UP000194003"/>
    </source>
</evidence>
<dbReference type="Pfam" id="PF00582">
    <property type="entry name" value="Usp"/>
    <property type="match status" value="1"/>
</dbReference>
<name>A0A1Y2K4C2_9PROT</name>
<evidence type="ECO:0000259" key="1">
    <source>
        <dbReference type="Pfam" id="PF00582"/>
    </source>
</evidence>
<dbReference type="InterPro" id="IPR014729">
    <property type="entry name" value="Rossmann-like_a/b/a_fold"/>
</dbReference>
<dbReference type="AlphaFoldDB" id="A0A1Y2K4C2"/>
<gene>
    <name evidence="2" type="ORF">MAIT1_03663</name>
</gene>
<comment type="caution">
    <text evidence="2">The sequence shown here is derived from an EMBL/GenBank/DDBJ whole genome shotgun (WGS) entry which is preliminary data.</text>
</comment>
<protein>
    <submittedName>
        <fullName evidence="2">Putative UspA domain-containing protein</fullName>
    </submittedName>
</protein>
<evidence type="ECO:0000313" key="2">
    <source>
        <dbReference type="EMBL" id="OSM04079.1"/>
    </source>
</evidence>
<dbReference type="Proteomes" id="UP000194003">
    <property type="component" value="Unassembled WGS sequence"/>
</dbReference>
<dbReference type="Gene3D" id="3.40.50.620">
    <property type="entry name" value="HUPs"/>
    <property type="match status" value="1"/>
</dbReference>
<organism evidence="2 3">
    <name type="scientific">Magnetofaba australis IT-1</name>
    <dbReference type="NCBI Taxonomy" id="1434232"/>
    <lineage>
        <taxon>Bacteria</taxon>
        <taxon>Pseudomonadati</taxon>
        <taxon>Pseudomonadota</taxon>
        <taxon>Magnetococcia</taxon>
        <taxon>Magnetococcales</taxon>
        <taxon>Magnetococcaceae</taxon>
        <taxon>Magnetofaba</taxon>
    </lineage>
</organism>
<reference evidence="2 3" key="1">
    <citation type="journal article" date="2016" name="BMC Genomics">
        <title>Combined genomic and structural analyses of a cultured magnetotactic bacterium reveals its niche adaptation to a dynamic environment.</title>
        <authorList>
            <person name="Araujo A.C."/>
            <person name="Morillo V."/>
            <person name="Cypriano J."/>
            <person name="Teixeira L.C."/>
            <person name="Leao P."/>
            <person name="Lyra S."/>
            <person name="Almeida L.G."/>
            <person name="Bazylinski D.A."/>
            <person name="Vasconcellos A.T."/>
            <person name="Abreu F."/>
            <person name="Lins U."/>
        </authorList>
    </citation>
    <scope>NUCLEOTIDE SEQUENCE [LARGE SCALE GENOMIC DNA]</scope>
    <source>
        <strain evidence="2 3">IT-1</strain>
    </source>
</reference>
<dbReference type="OrthoDB" id="9788959at2"/>
<dbReference type="EMBL" id="LVJN01000019">
    <property type="protein sequence ID" value="OSM04079.1"/>
    <property type="molecule type" value="Genomic_DNA"/>
</dbReference>
<dbReference type="STRING" id="1434232.MAIT1_03663"/>
<keyword evidence="3" id="KW-1185">Reference proteome</keyword>
<sequence length="150" mass="16737">MKSIIALTDLTDSCKPVIALSEELAKGMGWRLYVMHVVPPHDAKGGPAYVGNEVDDGQPRRDAAAALKELRHKLHAQRDELIARGVDCHAVMVEGQLEEKLLKEVDAINPEFVIIGRHCHDMLYKVIFGNRSDKLLDKLKQPLMVVPLPK</sequence>
<proteinExistence type="predicted"/>